<evidence type="ECO:0000256" key="1">
    <source>
        <dbReference type="SAM" id="MobiDB-lite"/>
    </source>
</evidence>
<reference evidence="2 3" key="1">
    <citation type="submission" date="2018-09" db="EMBL/GenBank/DDBJ databases">
        <title>Novel species of Arthrobacter.</title>
        <authorList>
            <person name="Liu Q."/>
            <person name="Xin Y.-H."/>
        </authorList>
    </citation>
    <scope>NUCLEOTIDE SEQUENCE [LARGE SCALE GENOMIC DNA]</scope>
    <source>
        <strain evidence="2 3">Hz2</strain>
    </source>
</reference>
<evidence type="ECO:0000313" key="3">
    <source>
        <dbReference type="Proteomes" id="UP000272560"/>
    </source>
</evidence>
<dbReference type="OrthoDB" id="4555172at2"/>
<keyword evidence="3" id="KW-1185">Reference proteome</keyword>
<proteinExistence type="predicted"/>
<feature type="region of interest" description="Disordered" evidence="1">
    <location>
        <begin position="103"/>
        <end position="170"/>
    </location>
</feature>
<sequence>MRSSFKFDWHRAVSRSALSDVQKSVAFALWDYTTAEGRNAHPGNKLLAAVTGKSLITIKRQLKALREDEWITRTTESNRHPDRTWADSYDLYLTDDRVSQLRYPVGEQRDQDRVSQSTDRVSDEADRVSQLRYTNRSSTTDPLHHSETSVSGSPPGDRANSPPEPESDFEELELWLSSEGVGVQGIDGRTAAGMWESGVHPYAILNTLRKKEAAT</sequence>
<organism evidence="2 3">
    <name type="scientific">Arthrobacter cheniae</name>
    <dbReference type="NCBI Taxonomy" id="1258888"/>
    <lineage>
        <taxon>Bacteria</taxon>
        <taxon>Bacillati</taxon>
        <taxon>Actinomycetota</taxon>
        <taxon>Actinomycetes</taxon>
        <taxon>Micrococcales</taxon>
        <taxon>Micrococcaceae</taxon>
        <taxon>Arthrobacter</taxon>
    </lineage>
</organism>
<protein>
    <recommendedName>
        <fullName evidence="4">Helix-turn-helix domain-containing protein</fullName>
    </recommendedName>
</protein>
<dbReference type="Proteomes" id="UP000272560">
    <property type="component" value="Unassembled WGS sequence"/>
</dbReference>
<evidence type="ECO:0000313" key="2">
    <source>
        <dbReference type="EMBL" id="RJT81962.1"/>
    </source>
</evidence>
<feature type="compositionally biased region" description="Basic and acidic residues" evidence="1">
    <location>
        <begin position="120"/>
        <end position="129"/>
    </location>
</feature>
<dbReference type="AlphaFoldDB" id="A0A3A5M4F5"/>
<comment type="caution">
    <text evidence="2">The sequence shown here is derived from an EMBL/GenBank/DDBJ whole genome shotgun (WGS) entry which is preliminary data.</text>
</comment>
<dbReference type="RefSeq" id="WP_120147782.1">
    <property type="nucleotide sequence ID" value="NZ_QZVT01000002.1"/>
</dbReference>
<name>A0A3A5M4F5_9MICC</name>
<gene>
    <name evidence="2" type="ORF">D6T63_04230</name>
</gene>
<accession>A0A3A5M4F5</accession>
<feature type="compositionally biased region" description="Polar residues" evidence="1">
    <location>
        <begin position="131"/>
        <end position="141"/>
    </location>
</feature>
<dbReference type="EMBL" id="QZVT01000002">
    <property type="protein sequence ID" value="RJT81962.1"/>
    <property type="molecule type" value="Genomic_DNA"/>
</dbReference>
<evidence type="ECO:0008006" key="4">
    <source>
        <dbReference type="Google" id="ProtNLM"/>
    </source>
</evidence>